<dbReference type="RefSeq" id="XP_047758151.1">
    <property type="nucleotide sequence ID" value="XM_047902368.1"/>
</dbReference>
<protein>
    <submittedName>
        <fullName evidence="1">Uncharacterized protein</fullName>
    </submittedName>
</protein>
<reference evidence="1" key="1">
    <citation type="submission" date="2021-12" db="EMBL/GenBank/DDBJ databases">
        <authorList>
            <person name="Zaccaron A."/>
            <person name="Stergiopoulos I."/>
        </authorList>
    </citation>
    <scope>NUCLEOTIDE SEQUENCE</scope>
    <source>
        <strain evidence="1">Race5_Kim</strain>
    </source>
</reference>
<dbReference type="GeneID" id="71983098"/>
<keyword evidence="2" id="KW-1185">Reference proteome</keyword>
<evidence type="ECO:0000313" key="2">
    <source>
        <dbReference type="Proteomes" id="UP000756132"/>
    </source>
</evidence>
<dbReference type="Proteomes" id="UP000756132">
    <property type="component" value="Chromosome 2"/>
</dbReference>
<evidence type="ECO:0000313" key="1">
    <source>
        <dbReference type="EMBL" id="UJO13785.1"/>
    </source>
</evidence>
<dbReference type="AlphaFoldDB" id="A0A9Q8P556"/>
<dbReference type="KEGG" id="ffu:CLAFUR5_03220"/>
<reference evidence="1" key="2">
    <citation type="journal article" date="2022" name="Microb. Genom.">
        <title>A chromosome-scale genome assembly of the tomato pathogen Cladosporium fulvum reveals a compartmentalized genome architecture and the presence of a dispensable chromosome.</title>
        <authorList>
            <person name="Zaccaron A.Z."/>
            <person name="Chen L.H."/>
            <person name="Samaras A."/>
            <person name="Stergiopoulos I."/>
        </authorList>
    </citation>
    <scope>NUCLEOTIDE SEQUENCE</scope>
    <source>
        <strain evidence="1">Race5_Kim</strain>
    </source>
</reference>
<accession>A0A9Q8P556</accession>
<gene>
    <name evidence="1" type="ORF">CLAFUR5_03220</name>
</gene>
<dbReference type="EMBL" id="CP090164">
    <property type="protein sequence ID" value="UJO13785.1"/>
    <property type="molecule type" value="Genomic_DNA"/>
</dbReference>
<proteinExistence type="predicted"/>
<organism evidence="1 2">
    <name type="scientific">Passalora fulva</name>
    <name type="common">Tomato leaf mold</name>
    <name type="synonym">Cladosporium fulvum</name>
    <dbReference type="NCBI Taxonomy" id="5499"/>
    <lineage>
        <taxon>Eukaryota</taxon>
        <taxon>Fungi</taxon>
        <taxon>Dikarya</taxon>
        <taxon>Ascomycota</taxon>
        <taxon>Pezizomycotina</taxon>
        <taxon>Dothideomycetes</taxon>
        <taxon>Dothideomycetidae</taxon>
        <taxon>Mycosphaerellales</taxon>
        <taxon>Mycosphaerellaceae</taxon>
        <taxon>Fulvia</taxon>
    </lineage>
</organism>
<name>A0A9Q8P556_PASFU</name>
<sequence>MWYYETCNLALLETKRYMLHFREVVSGEIFGRFRKSVTWYQISYHKDVPNSTRLVNRGIESISRFSARRLRQLLQDEEAQLLEERDLIQEKIYKRYLKRDCLF</sequence>